<reference evidence="1" key="1">
    <citation type="submission" date="2021-03" db="EMBL/GenBank/DDBJ databases">
        <authorList>
            <person name="Wang G."/>
        </authorList>
    </citation>
    <scope>NUCLEOTIDE SEQUENCE</scope>
    <source>
        <strain evidence="1">KCTC 12899</strain>
    </source>
</reference>
<comment type="caution">
    <text evidence="1">The sequence shown here is derived from an EMBL/GenBank/DDBJ whole genome shotgun (WGS) entry which is preliminary data.</text>
</comment>
<keyword evidence="2" id="KW-1185">Reference proteome</keyword>
<evidence type="ECO:0000313" key="1">
    <source>
        <dbReference type="EMBL" id="MBO1317674.1"/>
    </source>
</evidence>
<dbReference type="Gene3D" id="1.10.1220.10">
    <property type="entry name" value="Met repressor-like"/>
    <property type="match status" value="1"/>
</dbReference>
<sequence length="59" mass="7128">MKYKHNSKKAHKIHVDIPNDLHLKLRIKSALEDTTMSNYLINLLDQDLREFKIPEDWLR</sequence>
<proteinExistence type="predicted"/>
<dbReference type="EMBL" id="JAFREP010000003">
    <property type="protein sequence ID" value="MBO1317674.1"/>
    <property type="molecule type" value="Genomic_DNA"/>
</dbReference>
<dbReference type="InterPro" id="IPR010985">
    <property type="entry name" value="Ribbon_hlx_hlx"/>
</dbReference>
<protein>
    <submittedName>
        <fullName evidence="1">Uncharacterized protein</fullName>
    </submittedName>
</protein>
<name>A0A8J7Q6L5_9BACT</name>
<dbReference type="RefSeq" id="WP_207857052.1">
    <property type="nucleotide sequence ID" value="NZ_JAFREP010000003.1"/>
</dbReference>
<dbReference type="GO" id="GO:0006355">
    <property type="term" value="P:regulation of DNA-templated transcription"/>
    <property type="evidence" value="ECO:0007669"/>
    <property type="project" value="InterPro"/>
</dbReference>
<organism evidence="1 2">
    <name type="scientific">Acanthopleuribacter pedis</name>
    <dbReference type="NCBI Taxonomy" id="442870"/>
    <lineage>
        <taxon>Bacteria</taxon>
        <taxon>Pseudomonadati</taxon>
        <taxon>Acidobacteriota</taxon>
        <taxon>Holophagae</taxon>
        <taxon>Acanthopleuribacterales</taxon>
        <taxon>Acanthopleuribacteraceae</taxon>
        <taxon>Acanthopleuribacter</taxon>
    </lineage>
</organism>
<evidence type="ECO:0000313" key="2">
    <source>
        <dbReference type="Proteomes" id="UP000664417"/>
    </source>
</evidence>
<dbReference type="AlphaFoldDB" id="A0A8J7Q6L5"/>
<dbReference type="InterPro" id="IPR013321">
    <property type="entry name" value="Arc_rbn_hlx_hlx"/>
</dbReference>
<dbReference type="SUPFAM" id="SSF47598">
    <property type="entry name" value="Ribbon-helix-helix"/>
    <property type="match status" value="1"/>
</dbReference>
<gene>
    <name evidence="1" type="ORF">J3U88_04310</name>
</gene>
<accession>A0A8J7Q6L5</accession>
<dbReference type="Proteomes" id="UP000664417">
    <property type="component" value="Unassembled WGS sequence"/>
</dbReference>